<keyword evidence="1 6" id="KW-0378">Hydrolase</keyword>
<evidence type="ECO:0000313" key="6">
    <source>
        <dbReference type="EMBL" id="MYM22715.1"/>
    </source>
</evidence>
<evidence type="ECO:0000259" key="5">
    <source>
        <dbReference type="Pfam" id="PF07687"/>
    </source>
</evidence>
<feature type="binding site" evidence="2">
    <location>
        <position position="172"/>
    </location>
    <ligand>
        <name>Mn(2+)</name>
        <dbReference type="ChEBI" id="CHEBI:29035"/>
        <label>2</label>
    </ligand>
</feature>
<dbReference type="GO" id="GO:0046872">
    <property type="term" value="F:metal ion binding"/>
    <property type="evidence" value="ECO:0007669"/>
    <property type="project" value="UniProtKB-KW"/>
</dbReference>
<dbReference type="AlphaFoldDB" id="A0A6L8K6W3"/>
<feature type="region of interest" description="Disordered" evidence="3">
    <location>
        <begin position="427"/>
        <end position="459"/>
    </location>
</feature>
<feature type="binding site" evidence="2">
    <location>
        <position position="394"/>
    </location>
    <ligand>
        <name>Mn(2+)</name>
        <dbReference type="ChEBI" id="CHEBI:29035"/>
        <label>2</label>
    </ligand>
</feature>
<feature type="binding site" evidence="2">
    <location>
        <position position="136"/>
    </location>
    <ligand>
        <name>Mn(2+)</name>
        <dbReference type="ChEBI" id="CHEBI:29035"/>
        <label>2</label>
    </ligand>
</feature>
<dbReference type="Gene3D" id="3.40.630.10">
    <property type="entry name" value="Zn peptidases"/>
    <property type="match status" value="1"/>
</dbReference>
<dbReference type="RefSeq" id="WP_161006204.1">
    <property type="nucleotide sequence ID" value="NZ_WWCN01000004.1"/>
</dbReference>
<dbReference type="EMBL" id="WWCN01000004">
    <property type="protein sequence ID" value="MYM22715.1"/>
    <property type="molecule type" value="Genomic_DNA"/>
</dbReference>
<dbReference type="Pfam" id="PF07687">
    <property type="entry name" value="M20_dimer"/>
    <property type="match status" value="1"/>
</dbReference>
<dbReference type="SUPFAM" id="SSF53187">
    <property type="entry name" value="Zn-dependent exopeptidases"/>
    <property type="match status" value="1"/>
</dbReference>
<protein>
    <submittedName>
        <fullName evidence="6">Amidohydrolase</fullName>
    </submittedName>
</protein>
<feature type="chain" id="PRO_5026983505" evidence="4">
    <location>
        <begin position="21"/>
        <end position="459"/>
    </location>
</feature>
<dbReference type="GO" id="GO:0016787">
    <property type="term" value="F:hydrolase activity"/>
    <property type="evidence" value="ECO:0007669"/>
    <property type="project" value="UniProtKB-KW"/>
</dbReference>
<feature type="binding site" evidence="2">
    <location>
        <position position="138"/>
    </location>
    <ligand>
        <name>Mn(2+)</name>
        <dbReference type="ChEBI" id="CHEBI:29035"/>
        <label>2</label>
    </ligand>
</feature>
<dbReference type="InterPro" id="IPR002933">
    <property type="entry name" value="Peptidase_M20"/>
</dbReference>
<reference evidence="6 7" key="1">
    <citation type="submission" date="2019-12" db="EMBL/GenBank/DDBJ databases">
        <title>Novel species isolated from a subtropical stream in China.</title>
        <authorList>
            <person name="Lu H."/>
        </authorList>
    </citation>
    <scope>NUCLEOTIDE SEQUENCE [LARGE SCALE GENOMIC DNA]</scope>
    <source>
        <strain evidence="6 7">FT135W</strain>
    </source>
</reference>
<dbReference type="Proteomes" id="UP000479335">
    <property type="component" value="Unassembled WGS sequence"/>
</dbReference>
<dbReference type="Gene3D" id="3.30.70.360">
    <property type="match status" value="1"/>
</dbReference>
<evidence type="ECO:0000256" key="4">
    <source>
        <dbReference type="SAM" id="SignalP"/>
    </source>
</evidence>
<dbReference type="PANTHER" id="PTHR11014">
    <property type="entry name" value="PEPTIDASE M20 FAMILY MEMBER"/>
    <property type="match status" value="1"/>
</dbReference>
<organism evidence="6 7">
    <name type="scientific">Duganella flavida</name>
    <dbReference type="NCBI Taxonomy" id="2692175"/>
    <lineage>
        <taxon>Bacteria</taxon>
        <taxon>Pseudomonadati</taxon>
        <taxon>Pseudomonadota</taxon>
        <taxon>Betaproteobacteria</taxon>
        <taxon>Burkholderiales</taxon>
        <taxon>Oxalobacteraceae</taxon>
        <taxon>Telluria group</taxon>
        <taxon>Duganella</taxon>
    </lineage>
</organism>
<comment type="caution">
    <text evidence="6">The sequence shown here is derived from an EMBL/GenBank/DDBJ whole genome shotgun (WGS) entry which is preliminary data.</text>
</comment>
<dbReference type="NCBIfam" id="TIGR01891">
    <property type="entry name" value="amidohydrolases"/>
    <property type="match status" value="1"/>
</dbReference>
<dbReference type="InterPro" id="IPR011650">
    <property type="entry name" value="Peptidase_M20_dimer"/>
</dbReference>
<keyword evidence="2" id="KW-0479">Metal-binding</keyword>
<keyword evidence="4" id="KW-0732">Signal</keyword>
<feature type="domain" description="Peptidase M20 dimerisation" evidence="5">
    <location>
        <begin position="224"/>
        <end position="318"/>
    </location>
</feature>
<evidence type="ECO:0000256" key="1">
    <source>
        <dbReference type="ARBA" id="ARBA00022801"/>
    </source>
</evidence>
<evidence type="ECO:0000313" key="7">
    <source>
        <dbReference type="Proteomes" id="UP000479335"/>
    </source>
</evidence>
<accession>A0A6L8K6W3</accession>
<sequence>MRKLLLTTMLTAWAAANAHGQDANALLARLDAALPSEAAEMTAWRHDIHQHPELGNREFRTSALVAQALREFGLEVQTGLAHTAVIGTLRGGLPGPHVALRAEMDALPVTEPAGLPYASTATAVYEGKQVGVMHACGHDAHVAIVLGVAKLLAQSRASLPGTVTFVFQPAEEGAPDGEEGGAALLLKQGLLKTKPDAFFGLHVGPGPVGGLSLSRDRVTAASDTFRVTVQGKQSHAAMPWYGVDPVIVAAQIALAWQTIPSRQSDLGRNPAPVITIGKINGGVRTNILPDSVLLEGTLRTPAAEQRADTIARMERSATAIAQSAGAKAEFKWEEGYPAGANNATLVAKLLPVLEQVGPVAMSSGSYAADDFAYYSRSVPSFFFGLGTGPGGSNHSPQFKVDDAALPVGARALLHLLVSHQFDVASGAGAPPRQQAGATAPAAAGGQPSAGAASVARNLH</sequence>
<dbReference type="InterPro" id="IPR036264">
    <property type="entry name" value="Bact_exopeptidase_dim_dom"/>
</dbReference>
<dbReference type="InterPro" id="IPR017439">
    <property type="entry name" value="Amidohydrolase"/>
</dbReference>
<name>A0A6L8K6W3_9BURK</name>
<comment type="cofactor">
    <cofactor evidence="2">
        <name>Mn(2+)</name>
        <dbReference type="ChEBI" id="CHEBI:29035"/>
    </cofactor>
    <text evidence="2">The Mn(2+) ion enhances activity.</text>
</comment>
<dbReference type="PANTHER" id="PTHR11014:SF63">
    <property type="entry name" value="METALLOPEPTIDASE, PUTATIVE (AFU_ORTHOLOGUE AFUA_6G09600)-RELATED"/>
    <property type="match status" value="1"/>
</dbReference>
<evidence type="ECO:0000256" key="3">
    <source>
        <dbReference type="SAM" id="MobiDB-lite"/>
    </source>
</evidence>
<gene>
    <name evidence="6" type="ORF">GTP46_08655</name>
</gene>
<dbReference type="Pfam" id="PF01546">
    <property type="entry name" value="Peptidase_M20"/>
    <property type="match status" value="1"/>
</dbReference>
<keyword evidence="7" id="KW-1185">Reference proteome</keyword>
<feature type="binding site" evidence="2">
    <location>
        <position position="202"/>
    </location>
    <ligand>
        <name>Mn(2+)</name>
        <dbReference type="ChEBI" id="CHEBI:29035"/>
        <label>2</label>
    </ligand>
</feature>
<proteinExistence type="predicted"/>
<evidence type="ECO:0000256" key="2">
    <source>
        <dbReference type="PIRSR" id="PIRSR005962-1"/>
    </source>
</evidence>
<keyword evidence="2" id="KW-0464">Manganese</keyword>
<feature type="signal peptide" evidence="4">
    <location>
        <begin position="1"/>
        <end position="20"/>
    </location>
</feature>
<dbReference type="PIRSF" id="PIRSF005962">
    <property type="entry name" value="Pept_M20D_amidohydro"/>
    <property type="match status" value="1"/>
</dbReference>
<dbReference type="SUPFAM" id="SSF55031">
    <property type="entry name" value="Bacterial exopeptidase dimerisation domain"/>
    <property type="match status" value="1"/>
</dbReference>